<reference evidence="8 9" key="1">
    <citation type="submission" date="2022-07" db="EMBL/GenBank/DDBJ databases">
        <title>Degradation activity of malathion, p-nitrophenol and potential low-temperature adaptation strategy of Rhodococcus sp. FXJ9.536.</title>
        <authorList>
            <person name="Huang J."/>
            <person name="Huang Y."/>
        </authorList>
    </citation>
    <scope>NUCLEOTIDE SEQUENCE [LARGE SCALE GENOMIC DNA]</scope>
    <source>
        <strain evidence="8 9">FXJ9.536</strain>
    </source>
</reference>
<evidence type="ECO:0000259" key="6">
    <source>
        <dbReference type="PROSITE" id="PS50968"/>
    </source>
</evidence>
<dbReference type="RefSeq" id="WP_255974286.1">
    <property type="nucleotide sequence ID" value="NZ_JANFQF010000032.1"/>
</dbReference>
<dbReference type="PROSITE" id="PS51826">
    <property type="entry name" value="PSBD"/>
    <property type="match status" value="2"/>
</dbReference>
<keyword evidence="4" id="KW-0808">Transferase</keyword>
<evidence type="ECO:0000259" key="7">
    <source>
        <dbReference type="PROSITE" id="PS51826"/>
    </source>
</evidence>
<keyword evidence="3 4" id="KW-0450">Lipoyl</keyword>
<keyword evidence="9" id="KW-1185">Reference proteome</keyword>
<dbReference type="InterPro" id="IPR023213">
    <property type="entry name" value="CAT-like_dom_sf"/>
</dbReference>
<dbReference type="PROSITE" id="PS00189">
    <property type="entry name" value="LIPOYL"/>
    <property type="match status" value="1"/>
</dbReference>
<accession>A0ABT1QJV2</accession>
<gene>
    <name evidence="8" type="ORF">NOF53_25930</name>
</gene>
<feature type="domain" description="Peripheral subunit-binding (PSBD)" evidence="7">
    <location>
        <begin position="164"/>
        <end position="201"/>
    </location>
</feature>
<dbReference type="SUPFAM" id="SSF52777">
    <property type="entry name" value="CoA-dependent acyltransferases"/>
    <property type="match status" value="1"/>
</dbReference>
<organism evidence="8 9">
    <name type="scientific">Rhodococcus tibetensis</name>
    <dbReference type="NCBI Taxonomy" id="2965064"/>
    <lineage>
        <taxon>Bacteria</taxon>
        <taxon>Bacillati</taxon>
        <taxon>Actinomycetota</taxon>
        <taxon>Actinomycetes</taxon>
        <taxon>Mycobacteriales</taxon>
        <taxon>Nocardiaceae</taxon>
        <taxon>Rhodococcus</taxon>
    </lineage>
</organism>
<proteinExistence type="inferred from homology"/>
<sequence>MSDIRLIEVPKWGLSMDEGTVTGWLIEEGTPFAKGDLLCEIETSKITNELEAPFDGVLRRVVAKPGETLPVGAVLAVSADAAVSDDEIEKFLTSSGAAQVPAPAESERSPGGQPTPAEPDLERTPSAPAAQESVPATGTNTVTRANGTTTVPQSLRGQTNGDVFSTPHARRLADELSIDLGVVKGTGREGRISVQDVHDAIRASGGTVAQVPAPARSGVPGRSTEDDSAVDATPVARRLAKHLGINLHDCRATGSRSRVCEADIREAERKFRLLPDAAATTSLGVPENVDTAPEYETIPFTAMRKAIGQRLQDSKRNAPHFRLTADLQIDNLLALRKEINATVPAVKLSVNDFIVKACAAALRKVPDVNVQFDEANQSLLRYASADISVAVALPSGLITPIVRGAESKTLAEISSEVLSLVTKAKAGKLSPDEFQGGTFTVSNLGMFGVREFDAIINPPQGAILAVGAGHQCAVVVDGQVVPRTMLTVTLSCDHRVIDGALGATFLQELRRFVESPALMLV</sequence>
<dbReference type="InterPro" id="IPR001078">
    <property type="entry name" value="2-oxoacid_DH_actylTfrase"/>
</dbReference>
<dbReference type="SUPFAM" id="SSF47005">
    <property type="entry name" value="Peripheral subunit-binding domain of 2-oxo acid dehydrogenase complex"/>
    <property type="match status" value="2"/>
</dbReference>
<feature type="region of interest" description="Disordered" evidence="5">
    <location>
        <begin position="207"/>
        <end position="230"/>
    </location>
</feature>
<dbReference type="EC" id="2.3.1.-" evidence="4"/>
<dbReference type="Pfam" id="PF02817">
    <property type="entry name" value="E3_binding"/>
    <property type="match status" value="2"/>
</dbReference>
<dbReference type="InterPro" id="IPR036625">
    <property type="entry name" value="E3-bd_dom_sf"/>
</dbReference>
<name>A0ABT1QJV2_9NOCA</name>
<dbReference type="EMBL" id="JANFQF010000032">
    <property type="protein sequence ID" value="MCQ4122555.1"/>
    <property type="molecule type" value="Genomic_DNA"/>
</dbReference>
<feature type="domain" description="Lipoyl-binding" evidence="6">
    <location>
        <begin position="4"/>
        <end position="79"/>
    </location>
</feature>
<comment type="similarity">
    <text evidence="2 4">Belongs to the 2-oxoacid dehydrogenase family.</text>
</comment>
<dbReference type="SUPFAM" id="SSF51230">
    <property type="entry name" value="Single hybrid motif"/>
    <property type="match status" value="1"/>
</dbReference>
<feature type="compositionally biased region" description="Polar residues" evidence="5">
    <location>
        <begin position="152"/>
        <end position="161"/>
    </location>
</feature>
<evidence type="ECO:0000256" key="2">
    <source>
        <dbReference type="ARBA" id="ARBA00007317"/>
    </source>
</evidence>
<evidence type="ECO:0000313" key="9">
    <source>
        <dbReference type="Proteomes" id="UP001524501"/>
    </source>
</evidence>
<dbReference type="CDD" id="cd06849">
    <property type="entry name" value="lipoyl_domain"/>
    <property type="match status" value="1"/>
</dbReference>
<dbReference type="InterPro" id="IPR003016">
    <property type="entry name" value="2-oxoA_DH_lipoyl-BS"/>
</dbReference>
<dbReference type="Gene3D" id="3.30.559.10">
    <property type="entry name" value="Chloramphenicol acetyltransferase-like domain"/>
    <property type="match status" value="1"/>
</dbReference>
<dbReference type="Gene3D" id="2.40.50.100">
    <property type="match status" value="1"/>
</dbReference>
<dbReference type="Pfam" id="PF00364">
    <property type="entry name" value="Biotin_lipoyl"/>
    <property type="match status" value="1"/>
</dbReference>
<comment type="cofactor">
    <cofactor evidence="1 4">
        <name>(R)-lipoate</name>
        <dbReference type="ChEBI" id="CHEBI:83088"/>
    </cofactor>
</comment>
<dbReference type="InterPro" id="IPR000089">
    <property type="entry name" value="Biotin_lipoyl"/>
</dbReference>
<evidence type="ECO:0000256" key="4">
    <source>
        <dbReference type="RuleBase" id="RU003423"/>
    </source>
</evidence>
<dbReference type="Pfam" id="PF00198">
    <property type="entry name" value="2-oxoacid_dh"/>
    <property type="match status" value="1"/>
</dbReference>
<comment type="caution">
    <text evidence="8">The sequence shown here is derived from an EMBL/GenBank/DDBJ whole genome shotgun (WGS) entry which is preliminary data.</text>
</comment>
<dbReference type="Proteomes" id="UP001524501">
    <property type="component" value="Unassembled WGS sequence"/>
</dbReference>
<feature type="domain" description="Peripheral subunit-binding (PSBD)" evidence="7">
    <location>
        <begin position="231"/>
        <end position="268"/>
    </location>
</feature>
<dbReference type="PANTHER" id="PTHR23151:SF90">
    <property type="entry name" value="DIHYDROLIPOYLLYSINE-RESIDUE ACETYLTRANSFERASE COMPONENT OF PYRUVATE DEHYDROGENASE COMPLEX, MITOCHONDRIAL-RELATED"/>
    <property type="match status" value="1"/>
</dbReference>
<dbReference type="InterPro" id="IPR004167">
    <property type="entry name" value="PSBD"/>
</dbReference>
<keyword evidence="4" id="KW-0012">Acyltransferase</keyword>
<feature type="compositionally biased region" description="Low complexity" evidence="5">
    <location>
        <begin position="136"/>
        <end position="151"/>
    </location>
</feature>
<protein>
    <recommendedName>
        <fullName evidence="4">Dihydrolipoamide acetyltransferase component of pyruvate dehydrogenase complex</fullName>
        <ecNumber evidence="4">2.3.1.-</ecNumber>
    </recommendedName>
</protein>
<evidence type="ECO:0000313" key="8">
    <source>
        <dbReference type="EMBL" id="MCQ4122555.1"/>
    </source>
</evidence>
<evidence type="ECO:0000256" key="1">
    <source>
        <dbReference type="ARBA" id="ARBA00001938"/>
    </source>
</evidence>
<dbReference type="InterPro" id="IPR011053">
    <property type="entry name" value="Single_hybrid_motif"/>
</dbReference>
<dbReference type="PANTHER" id="PTHR23151">
    <property type="entry name" value="DIHYDROLIPOAMIDE ACETYL/SUCCINYL-TRANSFERASE-RELATED"/>
    <property type="match status" value="1"/>
</dbReference>
<feature type="region of interest" description="Disordered" evidence="5">
    <location>
        <begin position="93"/>
        <end position="161"/>
    </location>
</feature>
<dbReference type="Gene3D" id="4.10.320.10">
    <property type="entry name" value="E3-binding domain"/>
    <property type="match status" value="2"/>
</dbReference>
<dbReference type="PROSITE" id="PS50968">
    <property type="entry name" value="BIOTINYL_LIPOYL"/>
    <property type="match status" value="1"/>
</dbReference>
<evidence type="ECO:0000256" key="5">
    <source>
        <dbReference type="SAM" id="MobiDB-lite"/>
    </source>
</evidence>
<evidence type="ECO:0000256" key="3">
    <source>
        <dbReference type="ARBA" id="ARBA00022823"/>
    </source>
</evidence>
<dbReference type="InterPro" id="IPR045257">
    <property type="entry name" value="E2/Pdx1"/>
</dbReference>